<organism evidence="7 8">
    <name type="scientific">Biomphalaria glabrata</name>
    <name type="common">Bloodfluke planorb</name>
    <name type="synonym">Freshwater snail</name>
    <dbReference type="NCBI Taxonomy" id="6526"/>
    <lineage>
        <taxon>Eukaryota</taxon>
        <taxon>Metazoa</taxon>
        <taxon>Spiralia</taxon>
        <taxon>Lophotrochozoa</taxon>
        <taxon>Mollusca</taxon>
        <taxon>Gastropoda</taxon>
        <taxon>Heterobranchia</taxon>
        <taxon>Euthyneura</taxon>
        <taxon>Panpulmonata</taxon>
        <taxon>Hygrophila</taxon>
        <taxon>Lymnaeoidea</taxon>
        <taxon>Planorbidae</taxon>
        <taxon>Biomphalaria</taxon>
    </lineage>
</organism>
<dbReference type="KEGG" id="bgt:106070595"/>
<feature type="region of interest" description="Disordered" evidence="6">
    <location>
        <begin position="312"/>
        <end position="340"/>
    </location>
</feature>
<comment type="similarity">
    <text evidence="2">Belongs to the sestrin family.</text>
</comment>
<protein>
    <recommendedName>
        <fullName evidence="9">Sestrin</fullName>
    </recommendedName>
</protein>
<dbReference type="VEuPathDB" id="VectorBase:BGLAX_040985"/>
<dbReference type="GO" id="GO:0005634">
    <property type="term" value="C:nucleus"/>
    <property type="evidence" value="ECO:0007669"/>
    <property type="project" value="InterPro"/>
</dbReference>
<evidence type="ECO:0000256" key="4">
    <source>
        <dbReference type="ARBA" id="ARBA00023002"/>
    </source>
</evidence>
<dbReference type="GO" id="GO:1901031">
    <property type="term" value="P:regulation of response to reactive oxygen species"/>
    <property type="evidence" value="ECO:0007669"/>
    <property type="project" value="InterPro"/>
</dbReference>
<dbReference type="Gene3D" id="1.20.1290.10">
    <property type="entry name" value="AhpD-like"/>
    <property type="match status" value="1"/>
</dbReference>
<dbReference type="InterPro" id="IPR029032">
    <property type="entry name" value="AhpD-like"/>
</dbReference>
<dbReference type="AlphaFoldDB" id="A0A2C9JWB3"/>
<gene>
    <name evidence="7" type="primary">106070595</name>
</gene>
<evidence type="ECO:0000256" key="5">
    <source>
        <dbReference type="ARBA" id="ARBA00049242"/>
    </source>
</evidence>
<evidence type="ECO:0000256" key="3">
    <source>
        <dbReference type="ARBA" id="ARBA00022490"/>
    </source>
</evidence>
<dbReference type="VEuPathDB" id="VectorBase:BGLB009023"/>
<feature type="compositionally biased region" description="Low complexity" evidence="6">
    <location>
        <begin position="312"/>
        <end position="325"/>
    </location>
</feature>
<evidence type="ECO:0000256" key="6">
    <source>
        <dbReference type="SAM" id="MobiDB-lite"/>
    </source>
</evidence>
<evidence type="ECO:0000313" key="8">
    <source>
        <dbReference type="Proteomes" id="UP000076420"/>
    </source>
</evidence>
<keyword evidence="3" id="KW-0963">Cytoplasm</keyword>
<dbReference type="STRING" id="6526.A0A2C9JWB3"/>
<name>A0A2C9JWB3_BIOGL</name>
<dbReference type="FunFam" id="1.20.1290.10:FF:000001">
    <property type="entry name" value="Sestrin 1"/>
    <property type="match status" value="1"/>
</dbReference>
<dbReference type="GO" id="GO:0070728">
    <property type="term" value="F:L-leucine binding"/>
    <property type="evidence" value="ECO:0007669"/>
    <property type="project" value="TreeGrafter"/>
</dbReference>
<accession>A0A2C9JWB3</accession>
<dbReference type="InterPro" id="IPR006730">
    <property type="entry name" value="Sestrin"/>
</dbReference>
<dbReference type="OrthoDB" id="337464at2759"/>
<dbReference type="GO" id="GO:0005737">
    <property type="term" value="C:cytoplasm"/>
    <property type="evidence" value="ECO:0007669"/>
    <property type="project" value="UniProtKB-SubCell"/>
</dbReference>
<evidence type="ECO:0000313" key="7">
    <source>
        <dbReference type="EnsemblMetazoa" id="BGLB009023-PB"/>
    </source>
</evidence>
<dbReference type="GO" id="GO:0071233">
    <property type="term" value="P:cellular response to L-leucine"/>
    <property type="evidence" value="ECO:0007669"/>
    <property type="project" value="TreeGrafter"/>
</dbReference>
<feature type="compositionally biased region" description="Polar residues" evidence="6">
    <location>
        <begin position="327"/>
        <end position="339"/>
    </location>
</feature>
<dbReference type="PANTHER" id="PTHR12474">
    <property type="entry name" value="P53 REGULATED PA26 NUCLEAR PROTEIN SESTRIN"/>
    <property type="match status" value="1"/>
</dbReference>
<proteinExistence type="inferred from homology"/>
<evidence type="ECO:0000256" key="1">
    <source>
        <dbReference type="ARBA" id="ARBA00004496"/>
    </source>
</evidence>
<dbReference type="PANTHER" id="PTHR12474:SF0">
    <property type="entry name" value="SESTRIN HOMOLOG"/>
    <property type="match status" value="1"/>
</dbReference>
<dbReference type="GO" id="GO:0016684">
    <property type="term" value="F:oxidoreductase activity, acting on peroxide as acceptor"/>
    <property type="evidence" value="ECO:0007669"/>
    <property type="project" value="TreeGrafter"/>
</dbReference>
<dbReference type="RefSeq" id="XP_013085988.2">
    <property type="nucleotide sequence ID" value="XM_013230534.2"/>
</dbReference>
<keyword evidence="4" id="KW-0560">Oxidoreductase</keyword>
<dbReference type="Proteomes" id="UP000076420">
    <property type="component" value="Unassembled WGS sequence"/>
</dbReference>
<dbReference type="GO" id="GO:1904262">
    <property type="term" value="P:negative regulation of TORC1 signaling"/>
    <property type="evidence" value="ECO:0007669"/>
    <property type="project" value="TreeGrafter"/>
</dbReference>
<evidence type="ECO:0000256" key="2">
    <source>
        <dbReference type="ARBA" id="ARBA00008350"/>
    </source>
</evidence>
<comment type="catalytic activity">
    <reaction evidence="5">
        <text>a hydroperoxide + L-cysteinyl-[protein] = S-hydroxy-L-cysteinyl-[protein] + an alcohol</text>
        <dbReference type="Rhea" id="RHEA:67124"/>
        <dbReference type="Rhea" id="RHEA-COMP:10131"/>
        <dbReference type="Rhea" id="RHEA-COMP:17193"/>
        <dbReference type="ChEBI" id="CHEBI:29950"/>
        <dbReference type="ChEBI" id="CHEBI:30879"/>
        <dbReference type="ChEBI" id="CHEBI:35924"/>
        <dbReference type="ChEBI" id="CHEBI:61973"/>
    </reaction>
    <physiologicalReaction direction="left-to-right" evidence="5">
        <dbReference type="Rhea" id="RHEA:67125"/>
    </physiologicalReaction>
</comment>
<reference evidence="7" key="1">
    <citation type="submission" date="2020-05" db="UniProtKB">
        <authorList>
            <consortium name="EnsemblMetazoa"/>
        </authorList>
    </citation>
    <scope>IDENTIFICATION</scope>
    <source>
        <strain evidence="7">BB02</strain>
    </source>
</reference>
<dbReference type="GO" id="GO:0016239">
    <property type="term" value="P:positive regulation of macroautophagy"/>
    <property type="evidence" value="ECO:0007669"/>
    <property type="project" value="TreeGrafter"/>
</dbReference>
<dbReference type="SUPFAM" id="SSF69118">
    <property type="entry name" value="AhpD-like"/>
    <property type="match status" value="1"/>
</dbReference>
<dbReference type="Pfam" id="PF04636">
    <property type="entry name" value="PA26"/>
    <property type="match status" value="1"/>
</dbReference>
<comment type="subcellular location">
    <subcellularLocation>
        <location evidence="1">Cytoplasm</location>
    </subcellularLocation>
</comment>
<evidence type="ECO:0008006" key="9">
    <source>
        <dbReference type="Google" id="ProtNLM"/>
    </source>
</evidence>
<dbReference type="GO" id="GO:1990253">
    <property type="term" value="P:cellular response to leucine starvation"/>
    <property type="evidence" value="ECO:0007669"/>
    <property type="project" value="TreeGrafter"/>
</dbReference>
<sequence length="567" mass="65873">MAEEERPGMYTSSYLEVVQNVVDSMQYLSRLSSRDLTSRKQAMENIFLLVDQYLDGYGSPISTGIPGFLNGVDRKSYLQSMMPGFLRLSIVCPFDDVRDKCSMLLAEIKERGRDLKVPEPINVGPSHFIPSSEIIPSNIADEQTHSVFMDAFIQNNRLDHVSQVMGYHPDYLRNFLTTQNYLLREDGPLPYDYRHYIAIIAAARHHCIYLVKLHEQEFLLRNGNPEWLKGIAYAPRKIQDLYEINKILAHRPWLINKEHMMKLLKTPEPWSLSELMHAIILLTHFHSLCSFVYGCGINAELDIDGFTYSRSSSSSSDTDSNSENNEVGETSNHSHAQQMSRDEGVGLEALMEKMKKLNEMSLEETSQEELLKRFHSVEHQSAEITVPNSKKSTPRSELMRYVLDDEFSYTDFVTQDKVNEVPTFRACDYSWDDHGFSLANRLYTDIGNLLDDKYTMAANMTYYTMGDNREVDTSSFRRAIWNYIHCMYGIRHDDYDYSEVNQLLERNLKAYIKTLTCYPERLQKKDYDGVMREFKHSEKVHVNLMIMEARQQAELLYALRALNRYMT</sequence>
<dbReference type="EnsemblMetazoa" id="BGLB009023-RB">
    <property type="protein sequence ID" value="BGLB009023-PB"/>
    <property type="gene ID" value="BGLB009023"/>
</dbReference>